<name>A0A7J3M1S1_ARCFL</name>
<proteinExistence type="predicted"/>
<protein>
    <submittedName>
        <fullName evidence="1">Uncharacterized protein</fullName>
    </submittedName>
</protein>
<dbReference type="AlphaFoldDB" id="A0A7J3M1S1"/>
<sequence length="150" mass="17202">MTVFDSQGLSDTKTRTMVVLKAITEDVLERHLMIDGTYELECNVKDVPITKIAFYAKNVSIKVRVQKSHPPDLLYGTIYSCFKVELNRSLNATIYFKLPSSWEDPSFYKYDKAWIKLSPEIVEVLDDSEDFLGHNGQGCGSRETKARWIL</sequence>
<organism evidence="1">
    <name type="scientific">Archaeoglobus fulgidus</name>
    <dbReference type="NCBI Taxonomy" id="2234"/>
    <lineage>
        <taxon>Archaea</taxon>
        <taxon>Methanobacteriati</taxon>
        <taxon>Methanobacteriota</taxon>
        <taxon>Archaeoglobi</taxon>
        <taxon>Archaeoglobales</taxon>
        <taxon>Archaeoglobaceae</taxon>
        <taxon>Archaeoglobus</taxon>
    </lineage>
</organism>
<evidence type="ECO:0000313" key="1">
    <source>
        <dbReference type="EMBL" id="HGT82729.1"/>
    </source>
</evidence>
<accession>A0A7J3M1S1</accession>
<reference evidence="1" key="1">
    <citation type="journal article" date="2020" name="mSystems">
        <title>Genome- and Community-Level Interaction Insights into Carbon Utilization and Element Cycling Functions of Hydrothermarchaeota in Hydrothermal Sediment.</title>
        <authorList>
            <person name="Zhou Z."/>
            <person name="Liu Y."/>
            <person name="Xu W."/>
            <person name="Pan J."/>
            <person name="Luo Z.H."/>
            <person name="Li M."/>
        </authorList>
    </citation>
    <scope>NUCLEOTIDE SEQUENCE [LARGE SCALE GENOMIC DNA]</scope>
    <source>
        <strain evidence="1">SpSt-587</strain>
    </source>
</reference>
<gene>
    <name evidence="1" type="ORF">ENT52_03285</name>
</gene>
<comment type="caution">
    <text evidence="1">The sequence shown here is derived from an EMBL/GenBank/DDBJ whole genome shotgun (WGS) entry which is preliminary data.</text>
</comment>
<dbReference type="EMBL" id="DSYZ01000073">
    <property type="protein sequence ID" value="HGT82729.1"/>
    <property type="molecule type" value="Genomic_DNA"/>
</dbReference>